<name>A0A917VA22_9NOCA</name>
<dbReference type="Proteomes" id="UP000612956">
    <property type="component" value="Unassembled WGS sequence"/>
</dbReference>
<evidence type="ECO:0000313" key="1">
    <source>
        <dbReference type="EMBL" id="GGK53908.1"/>
    </source>
</evidence>
<organism evidence="1 2">
    <name type="scientific">Nocardia camponoti</name>
    <dbReference type="NCBI Taxonomy" id="1616106"/>
    <lineage>
        <taxon>Bacteria</taxon>
        <taxon>Bacillati</taxon>
        <taxon>Actinomycetota</taxon>
        <taxon>Actinomycetes</taxon>
        <taxon>Mycobacteriales</taxon>
        <taxon>Nocardiaceae</taxon>
        <taxon>Nocardia</taxon>
    </lineage>
</organism>
<sequence length="91" mass="10129">MMDRDKGAKMDDLNFKGRWITVVFADDLTTDQRMIEFTDPALPGPGCHVVVLIPDGGSWLDATVSIDPLISEVPVDFLLWAIEKARAVVER</sequence>
<evidence type="ECO:0000313" key="2">
    <source>
        <dbReference type="Proteomes" id="UP000612956"/>
    </source>
</evidence>
<dbReference type="EMBL" id="BMMW01000002">
    <property type="protein sequence ID" value="GGK53908.1"/>
    <property type="molecule type" value="Genomic_DNA"/>
</dbReference>
<keyword evidence="2" id="KW-1185">Reference proteome</keyword>
<dbReference type="AlphaFoldDB" id="A0A917VA22"/>
<protein>
    <submittedName>
        <fullName evidence="1">Uncharacterized protein</fullName>
    </submittedName>
</protein>
<proteinExistence type="predicted"/>
<accession>A0A917VA22</accession>
<reference evidence="1" key="2">
    <citation type="submission" date="2020-09" db="EMBL/GenBank/DDBJ databases">
        <authorList>
            <person name="Sun Q."/>
            <person name="Zhou Y."/>
        </authorList>
    </citation>
    <scope>NUCLEOTIDE SEQUENCE</scope>
    <source>
        <strain evidence="1">CGMCC 4.7278</strain>
    </source>
</reference>
<gene>
    <name evidence="1" type="ORF">GCM10011591_27120</name>
</gene>
<reference evidence="1" key="1">
    <citation type="journal article" date="2014" name="Int. J. Syst. Evol. Microbiol.">
        <title>Complete genome sequence of Corynebacterium casei LMG S-19264T (=DSM 44701T), isolated from a smear-ripened cheese.</title>
        <authorList>
            <consortium name="US DOE Joint Genome Institute (JGI-PGF)"/>
            <person name="Walter F."/>
            <person name="Albersmeier A."/>
            <person name="Kalinowski J."/>
            <person name="Ruckert C."/>
        </authorList>
    </citation>
    <scope>NUCLEOTIDE SEQUENCE</scope>
    <source>
        <strain evidence="1">CGMCC 4.7278</strain>
    </source>
</reference>
<comment type="caution">
    <text evidence="1">The sequence shown here is derived from an EMBL/GenBank/DDBJ whole genome shotgun (WGS) entry which is preliminary data.</text>
</comment>